<dbReference type="CDD" id="cd01092">
    <property type="entry name" value="APP-like"/>
    <property type="match status" value="1"/>
</dbReference>
<feature type="domain" description="Peptidase M24" evidence="1">
    <location>
        <begin position="138"/>
        <end position="341"/>
    </location>
</feature>
<comment type="caution">
    <text evidence="3">The sequence shown here is derived from an EMBL/GenBank/DDBJ whole genome shotgun (WGS) entry which is preliminary data.</text>
</comment>
<dbReference type="SUPFAM" id="SSF53092">
    <property type="entry name" value="Creatinase/prolidase N-terminal domain"/>
    <property type="match status" value="1"/>
</dbReference>
<keyword evidence="3" id="KW-0031">Aminopeptidase</keyword>
<dbReference type="Gene3D" id="3.40.350.10">
    <property type="entry name" value="Creatinase/prolidase N-terminal domain"/>
    <property type="match status" value="1"/>
</dbReference>
<gene>
    <name evidence="3" type="ORF">FYJ66_08695</name>
</gene>
<dbReference type="InterPro" id="IPR000587">
    <property type="entry name" value="Creatinase_N"/>
</dbReference>
<organism evidence="3">
    <name type="scientific">Baileyella intestinalis</name>
    <dbReference type="NCBI Taxonomy" id="2606709"/>
    <lineage>
        <taxon>Bacteria</taxon>
        <taxon>Bacillati</taxon>
        <taxon>Bacillota</taxon>
        <taxon>Clostridia</taxon>
        <taxon>Peptostreptococcales</taxon>
        <taxon>Anaerovoracaceae</taxon>
        <taxon>Baileyella</taxon>
    </lineage>
</organism>
<sequence length="358" mass="40562">MSNVRIQRVIEKMKKKGLTQLLVSDPFSIKFLTGVNVNPGERLYALILRTNGKHTFLLNYLFFVKDTGFEEVWFGDTVDQIKIIIDNIDTKETLGIDKTWPARFLIPLQEACPELKVVWGSDCVDYVRAEKDPEEVALMKKASQINDSVMLKVKDFIKEGMTEKEVAEFIDNEYLKAGAEGVSFDTIVCFGENAADQHHMPSETRKLAAGECILIDMGCRYKGYCSDMTRTYYCKSADPEQTFAHDIVREAVERAEALCKPGTPICEIDKAARDLMDEHGYLKYWTNRTGHFIGQEDHEYGDVSPLNTNPAVPGMIFSIEPGVYIPGKYGVRVEDLILITEDGHEILNHVDKKWEIVG</sequence>
<evidence type="ECO:0000313" key="3">
    <source>
        <dbReference type="EMBL" id="MST69655.1"/>
    </source>
</evidence>
<dbReference type="InterPro" id="IPR000994">
    <property type="entry name" value="Pept_M24"/>
</dbReference>
<dbReference type="InterPro" id="IPR029149">
    <property type="entry name" value="Creatin/AminoP/Spt16_N"/>
</dbReference>
<dbReference type="GO" id="GO:0004177">
    <property type="term" value="F:aminopeptidase activity"/>
    <property type="evidence" value="ECO:0007669"/>
    <property type="project" value="UniProtKB-KW"/>
</dbReference>
<dbReference type="InterPro" id="IPR050659">
    <property type="entry name" value="Peptidase_M24B"/>
</dbReference>
<dbReference type="InterPro" id="IPR036005">
    <property type="entry name" value="Creatinase/aminopeptidase-like"/>
</dbReference>
<protein>
    <submittedName>
        <fullName evidence="3">Aminopeptidase P family protein</fullName>
    </submittedName>
</protein>
<dbReference type="RefSeq" id="WP_154573117.1">
    <property type="nucleotide sequence ID" value="NZ_VUNB01000007.1"/>
</dbReference>
<dbReference type="SUPFAM" id="SSF55920">
    <property type="entry name" value="Creatinase/aminopeptidase"/>
    <property type="match status" value="1"/>
</dbReference>
<proteinExistence type="predicted"/>
<name>A0A6A8M8I2_9FIRM</name>
<evidence type="ECO:0000259" key="2">
    <source>
        <dbReference type="Pfam" id="PF01321"/>
    </source>
</evidence>
<dbReference type="PANTHER" id="PTHR46112:SF3">
    <property type="entry name" value="AMINOPEPTIDASE YPDF"/>
    <property type="match status" value="1"/>
</dbReference>
<keyword evidence="3" id="KW-0378">Hydrolase</keyword>
<dbReference type="AlphaFoldDB" id="A0A6A8M8I2"/>
<feature type="domain" description="Creatinase N-terminal" evidence="2">
    <location>
        <begin position="5"/>
        <end position="128"/>
    </location>
</feature>
<dbReference type="Pfam" id="PF01321">
    <property type="entry name" value="Creatinase_N"/>
    <property type="match status" value="1"/>
</dbReference>
<reference evidence="3" key="1">
    <citation type="submission" date="2019-09" db="EMBL/GenBank/DDBJ databases">
        <title>In-depth cultivation of the pig gut microbiome towards novel bacterial diversity and tailored functional studies.</title>
        <authorList>
            <person name="Wylensek D."/>
            <person name="Hitch T.C.A."/>
            <person name="Clavel T."/>
        </authorList>
    </citation>
    <scope>NUCLEOTIDE SEQUENCE</scope>
    <source>
        <strain evidence="3">RF-744-FAT-WT-3</strain>
    </source>
</reference>
<dbReference type="EMBL" id="VUNB01000007">
    <property type="protein sequence ID" value="MST69655.1"/>
    <property type="molecule type" value="Genomic_DNA"/>
</dbReference>
<keyword evidence="3" id="KW-0645">Protease</keyword>
<dbReference type="Pfam" id="PF00557">
    <property type="entry name" value="Peptidase_M24"/>
    <property type="match status" value="1"/>
</dbReference>
<dbReference type="Gene3D" id="3.90.230.10">
    <property type="entry name" value="Creatinase/methionine aminopeptidase superfamily"/>
    <property type="match status" value="1"/>
</dbReference>
<evidence type="ECO:0000259" key="1">
    <source>
        <dbReference type="Pfam" id="PF00557"/>
    </source>
</evidence>
<dbReference type="PANTHER" id="PTHR46112">
    <property type="entry name" value="AMINOPEPTIDASE"/>
    <property type="match status" value="1"/>
</dbReference>
<accession>A0A6A8M8I2</accession>